<dbReference type="EMBL" id="CP093362">
    <property type="protein sequence ID" value="UQS84851.1"/>
    <property type="molecule type" value="Genomic_DNA"/>
</dbReference>
<accession>A0ABY4PGA9</accession>
<evidence type="ECO:0000313" key="1">
    <source>
        <dbReference type="EMBL" id="UQS84851.1"/>
    </source>
</evidence>
<organism evidence="1 2">
    <name type="scientific">Apilactobacillus apisilvae</name>
    <dbReference type="NCBI Taxonomy" id="2923364"/>
    <lineage>
        <taxon>Bacteria</taxon>
        <taxon>Bacillati</taxon>
        <taxon>Bacillota</taxon>
        <taxon>Bacilli</taxon>
        <taxon>Lactobacillales</taxon>
        <taxon>Lactobacillaceae</taxon>
        <taxon>Apilactobacillus</taxon>
    </lineage>
</organism>
<proteinExistence type="predicted"/>
<dbReference type="Proteomes" id="UP000831859">
    <property type="component" value="Chromosome"/>
</dbReference>
<gene>
    <name evidence="1" type="ORF">MOO46_06315</name>
</gene>
<name>A0ABY4PGA9_9LACO</name>
<dbReference type="RefSeq" id="WP_249510832.1">
    <property type="nucleotide sequence ID" value="NZ_CP093362.1"/>
</dbReference>
<reference evidence="1 2" key="1">
    <citation type="journal article" date="2022" name="Int. J. Syst. Evol. Microbiol.">
        <title>Apilactobacillus apisilvae sp. nov., Nicolia spurrieriana gen. nov. sp. nov., Bombilactobacillus folatiphilus sp. nov. and Bombilactobacillus thymidiniphilus sp. nov., four new lactic acid bacterial isolates from stingless bees Tetragonula carbonaria and Austroplebeia australis.</title>
        <authorList>
            <person name="Oliphant S.A."/>
            <person name="Watson-Haigh N.S."/>
            <person name="Sumby K.M."/>
            <person name="Gardner J."/>
            <person name="Groom S."/>
            <person name="Jiranek V."/>
        </authorList>
    </citation>
    <scope>NUCLEOTIDE SEQUENCE [LARGE SCALE GENOMIC DNA]</scope>
    <source>
        <strain evidence="1 2">SG5_A10</strain>
    </source>
</reference>
<sequence length="144" mass="16287">MKKLIFLILVVVGVVGYFHYTSAQDKAQRKNFVKAYDENGQMVLNTQNKDLIKYMSDDFGDKAGYVGGNNKSAKLPSGSKLSYTYELSQTHPNASMKVKVYSNTGYITADNKGSKVFLVNKLPNVTWKMSEKEMSIYNNPTRYK</sequence>
<evidence type="ECO:0000313" key="2">
    <source>
        <dbReference type="Proteomes" id="UP000831859"/>
    </source>
</evidence>
<protein>
    <submittedName>
        <fullName evidence="1">Uncharacterized protein</fullName>
    </submittedName>
</protein>
<keyword evidence="2" id="KW-1185">Reference proteome</keyword>